<protein>
    <submittedName>
        <fullName evidence="2">Uncharacterized protein</fullName>
    </submittedName>
</protein>
<feature type="compositionally biased region" description="Polar residues" evidence="1">
    <location>
        <begin position="71"/>
        <end position="82"/>
    </location>
</feature>
<evidence type="ECO:0000256" key="1">
    <source>
        <dbReference type="SAM" id="MobiDB-lite"/>
    </source>
</evidence>
<name>A0A392R035_9FABA</name>
<feature type="compositionally biased region" description="Basic residues" evidence="1">
    <location>
        <begin position="25"/>
        <end position="34"/>
    </location>
</feature>
<comment type="caution">
    <text evidence="2">The sequence shown here is derived from an EMBL/GenBank/DDBJ whole genome shotgun (WGS) entry which is preliminary data.</text>
</comment>
<dbReference type="EMBL" id="LXQA010170638">
    <property type="protein sequence ID" value="MCI29156.1"/>
    <property type="molecule type" value="Genomic_DNA"/>
</dbReference>
<feature type="region of interest" description="Disordered" evidence="1">
    <location>
        <begin position="64"/>
        <end position="95"/>
    </location>
</feature>
<evidence type="ECO:0000313" key="3">
    <source>
        <dbReference type="Proteomes" id="UP000265520"/>
    </source>
</evidence>
<organism evidence="2 3">
    <name type="scientific">Trifolium medium</name>
    <dbReference type="NCBI Taxonomy" id="97028"/>
    <lineage>
        <taxon>Eukaryota</taxon>
        <taxon>Viridiplantae</taxon>
        <taxon>Streptophyta</taxon>
        <taxon>Embryophyta</taxon>
        <taxon>Tracheophyta</taxon>
        <taxon>Spermatophyta</taxon>
        <taxon>Magnoliopsida</taxon>
        <taxon>eudicotyledons</taxon>
        <taxon>Gunneridae</taxon>
        <taxon>Pentapetalae</taxon>
        <taxon>rosids</taxon>
        <taxon>fabids</taxon>
        <taxon>Fabales</taxon>
        <taxon>Fabaceae</taxon>
        <taxon>Papilionoideae</taxon>
        <taxon>50 kb inversion clade</taxon>
        <taxon>NPAAA clade</taxon>
        <taxon>Hologalegina</taxon>
        <taxon>IRL clade</taxon>
        <taxon>Trifolieae</taxon>
        <taxon>Trifolium</taxon>
    </lineage>
</organism>
<dbReference type="AlphaFoldDB" id="A0A392R035"/>
<sequence>MGEWTEVCRRRRKVPREVDADQYRQRRQSRHSRYGRTPSPRWYNRSRSRDCYWHHDRTFAGCSSLGRRRSLQQQGGNRTMQSKAKGYAGSHHHAQQNDFVSATNNPLQTRVVSIDAGLSHAAHHEPLVLQSPQAGYGSLGSAFK</sequence>
<dbReference type="Proteomes" id="UP000265520">
    <property type="component" value="Unassembled WGS sequence"/>
</dbReference>
<feature type="non-terminal residue" evidence="2">
    <location>
        <position position="144"/>
    </location>
</feature>
<accession>A0A392R035</accession>
<reference evidence="2 3" key="1">
    <citation type="journal article" date="2018" name="Front. Plant Sci.">
        <title>Red Clover (Trifolium pratense) and Zigzag Clover (T. medium) - A Picture of Genomic Similarities and Differences.</title>
        <authorList>
            <person name="Dluhosova J."/>
            <person name="Istvanek J."/>
            <person name="Nedelnik J."/>
            <person name="Repkova J."/>
        </authorList>
    </citation>
    <scope>NUCLEOTIDE SEQUENCE [LARGE SCALE GENOMIC DNA]</scope>
    <source>
        <strain evidence="3">cv. 10/8</strain>
        <tissue evidence="2">Leaf</tissue>
    </source>
</reference>
<keyword evidence="3" id="KW-1185">Reference proteome</keyword>
<proteinExistence type="predicted"/>
<feature type="region of interest" description="Disordered" evidence="1">
    <location>
        <begin position="18"/>
        <end position="47"/>
    </location>
</feature>
<evidence type="ECO:0000313" key="2">
    <source>
        <dbReference type="EMBL" id="MCI29156.1"/>
    </source>
</evidence>